<dbReference type="AlphaFoldDB" id="A0A6J4KBN2"/>
<sequence>MKHPVLTYLTLLALTLLAAACAEEECTNLDDPVLNVEFRTFQRNTFGIPRERADTLVIFKLHGVGSPAVDSLDTLVAGNRTSVLLPLSHENDQSAFRMVYRLREDTTIMRRQAIITVQYRRESFFVSDECGFNVRFRDLTVERLPSDPAFDSIRVINNAISETNTNAVNIRMYFKTK</sequence>
<keyword evidence="1" id="KW-0732">Signal</keyword>
<accession>A0A6J4KBN2</accession>
<evidence type="ECO:0000256" key="1">
    <source>
        <dbReference type="SAM" id="SignalP"/>
    </source>
</evidence>
<dbReference type="Pfam" id="PF20050">
    <property type="entry name" value="DUF6452"/>
    <property type="match status" value="1"/>
</dbReference>
<organism evidence="2">
    <name type="scientific">uncultured Cytophagales bacterium</name>
    <dbReference type="NCBI Taxonomy" id="158755"/>
    <lineage>
        <taxon>Bacteria</taxon>
        <taxon>Pseudomonadati</taxon>
        <taxon>Bacteroidota</taxon>
        <taxon>Sphingobacteriia</taxon>
        <taxon>Sphingobacteriales</taxon>
        <taxon>environmental samples</taxon>
    </lineage>
</organism>
<dbReference type="InterPro" id="IPR045607">
    <property type="entry name" value="DUF6452"/>
</dbReference>
<evidence type="ECO:0008006" key="3">
    <source>
        <dbReference type="Google" id="ProtNLM"/>
    </source>
</evidence>
<reference evidence="2" key="1">
    <citation type="submission" date="2020-02" db="EMBL/GenBank/DDBJ databases">
        <authorList>
            <person name="Meier V. D."/>
        </authorList>
    </citation>
    <scope>NUCLEOTIDE SEQUENCE</scope>
    <source>
        <strain evidence="2">AVDCRST_MAG56</strain>
    </source>
</reference>
<proteinExistence type="predicted"/>
<protein>
    <recommendedName>
        <fullName evidence="3">Lipoprotein</fullName>
    </recommendedName>
</protein>
<evidence type="ECO:0000313" key="2">
    <source>
        <dbReference type="EMBL" id="CAA9301033.1"/>
    </source>
</evidence>
<gene>
    <name evidence="2" type="ORF">AVDCRST_MAG56-5423</name>
</gene>
<feature type="signal peptide" evidence="1">
    <location>
        <begin position="1"/>
        <end position="22"/>
    </location>
</feature>
<name>A0A6J4KBN2_9SPHI</name>
<dbReference type="EMBL" id="CADCTQ010000449">
    <property type="protein sequence ID" value="CAA9301033.1"/>
    <property type="molecule type" value="Genomic_DNA"/>
</dbReference>
<feature type="chain" id="PRO_5026718443" description="Lipoprotein" evidence="1">
    <location>
        <begin position="23"/>
        <end position="177"/>
    </location>
</feature>
<dbReference type="PROSITE" id="PS51257">
    <property type="entry name" value="PROKAR_LIPOPROTEIN"/>
    <property type="match status" value="1"/>
</dbReference>